<reference evidence="3" key="1">
    <citation type="journal article" date="2012" name="Science">
        <title>The Paleozoic origin of enzymatic lignin decomposition reconstructed from 31 fungal genomes.</title>
        <authorList>
            <person name="Floudas D."/>
            <person name="Binder M."/>
            <person name="Riley R."/>
            <person name="Barry K."/>
            <person name="Blanchette R.A."/>
            <person name="Henrissat B."/>
            <person name="Martinez A.T."/>
            <person name="Otillar R."/>
            <person name="Spatafora J.W."/>
            <person name="Yadav J.S."/>
            <person name="Aerts A."/>
            <person name="Benoit I."/>
            <person name="Boyd A."/>
            <person name="Carlson A."/>
            <person name="Copeland A."/>
            <person name="Coutinho P.M."/>
            <person name="de Vries R.P."/>
            <person name="Ferreira P."/>
            <person name="Findley K."/>
            <person name="Foster B."/>
            <person name="Gaskell J."/>
            <person name="Glotzer D."/>
            <person name="Gorecki P."/>
            <person name="Heitman J."/>
            <person name="Hesse C."/>
            <person name="Hori C."/>
            <person name="Igarashi K."/>
            <person name="Jurgens J.A."/>
            <person name="Kallen N."/>
            <person name="Kersten P."/>
            <person name="Kohler A."/>
            <person name="Kuees U."/>
            <person name="Kumar T.K.A."/>
            <person name="Kuo A."/>
            <person name="LaButti K."/>
            <person name="Larrondo L.F."/>
            <person name="Lindquist E."/>
            <person name="Ling A."/>
            <person name="Lombard V."/>
            <person name="Lucas S."/>
            <person name="Lundell T."/>
            <person name="Martin R."/>
            <person name="McLaughlin D.J."/>
            <person name="Morgenstern I."/>
            <person name="Morin E."/>
            <person name="Murat C."/>
            <person name="Nagy L.G."/>
            <person name="Nolan M."/>
            <person name="Ohm R.A."/>
            <person name="Patyshakuliyeva A."/>
            <person name="Rokas A."/>
            <person name="Ruiz-Duenas F.J."/>
            <person name="Sabat G."/>
            <person name="Salamov A."/>
            <person name="Samejima M."/>
            <person name="Schmutz J."/>
            <person name="Slot J.C."/>
            <person name="St John F."/>
            <person name="Stenlid J."/>
            <person name="Sun H."/>
            <person name="Sun S."/>
            <person name="Syed K."/>
            <person name="Tsang A."/>
            <person name="Wiebenga A."/>
            <person name="Young D."/>
            <person name="Pisabarro A."/>
            <person name="Eastwood D.C."/>
            <person name="Martin F."/>
            <person name="Cullen D."/>
            <person name="Grigoriev I.V."/>
            <person name="Hibbett D.S."/>
        </authorList>
    </citation>
    <scope>NUCLEOTIDE SEQUENCE [LARGE SCALE GENOMIC DNA]</scope>
    <source>
        <strain evidence="3">FP-101664</strain>
    </source>
</reference>
<sequence length="159" mass="18234">MREGVFTNEADARGANVGRMSRWLGSTPARQNMIERFAPRPRSMLRQPRAKREKAATSVKLSTWCESTRHWKIPSAPRLEVGPSTGKKRSKKAAGQPISERTSTTTWKMMNKRLTTAQKTRAGWFGTVLPLWRQVRTRQGRAFLKELVAFFEHSFESGW</sequence>
<organism evidence="2 3">
    <name type="scientific">Trametes versicolor (strain FP-101664)</name>
    <name type="common">White-rot fungus</name>
    <name type="synonym">Coriolus versicolor</name>
    <dbReference type="NCBI Taxonomy" id="717944"/>
    <lineage>
        <taxon>Eukaryota</taxon>
        <taxon>Fungi</taxon>
        <taxon>Dikarya</taxon>
        <taxon>Basidiomycota</taxon>
        <taxon>Agaricomycotina</taxon>
        <taxon>Agaricomycetes</taxon>
        <taxon>Polyporales</taxon>
        <taxon>Polyporaceae</taxon>
        <taxon>Trametes</taxon>
    </lineage>
</organism>
<protein>
    <submittedName>
        <fullName evidence="2">Uncharacterized protein</fullName>
    </submittedName>
</protein>
<name>R7S752_TRAVS</name>
<feature type="region of interest" description="Disordered" evidence="1">
    <location>
        <begin position="75"/>
        <end position="101"/>
    </location>
</feature>
<keyword evidence="3" id="KW-1185">Reference proteome</keyword>
<dbReference type="KEGG" id="tvs:TRAVEDRAFT_24903"/>
<accession>R7S752</accession>
<proteinExistence type="predicted"/>
<dbReference type="RefSeq" id="XP_008045215.1">
    <property type="nucleotide sequence ID" value="XM_008047024.1"/>
</dbReference>
<dbReference type="GeneID" id="19412437"/>
<evidence type="ECO:0000313" key="2">
    <source>
        <dbReference type="EMBL" id="EIW51843.1"/>
    </source>
</evidence>
<dbReference type="Proteomes" id="UP000054317">
    <property type="component" value="Unassembled WGS sequence"/>
</dbReference>
<evidence type="ECO:0000313" key="3">
    <source>
        <dbReference type="Proteomes" id="UP000054317"/>
    </source>
</evidence>
<dbReference type="EMBL" id="JH711798">
    <property type="protein sequence ID" value="EIW51843.1"/>
    <property type="molecule type" value="Genomic_DNA"/>
</dbReference>
<gene>
    <name evidence="2" type="ORF">TRAVEDRAFT_24903</name>
</gene>
<dbReference type="AlphaFoldDB" id="R7S752"/>
<evidence type="ECO:0000256" key="1">
    <source>
        <dbReference type="SAM" id="MobiDB-lite"/>
    </source>
</evidence>